<dbReference type="EMBL" id="KM982401">
    <property type="protein sequence ID" value="AKI79482.1"/>
    <property type="molecule type" value="Genomic_DNA"/>
</dbReference>
<evidence type="ECO:0000313" key="7">
    <source>
        <dbReference type="Proteomes" id="UP000241474"/>
    </source>
</evidence>
<accession>E3VZS8</accession>
<dbReference type="EMBL" id="HQ336222">
    <property type="protein sequence ID" value="ADO18350.1"/>
    <property type="molecule type" value="Genomic_DNA"/>
</dbReference>
<evidence type="ECO:0000313" key="3">
    <source>
        <dbReference type="EMBL" id="AKI79482.1"/>
    </source>
</evidence>
<dbReference type="PANTHER" id="PTHR46586:SF3">
    <property type="entry name" value="ANKYRIN REPEAT-CONTAINING PROTEIN"/>
    <property type="match status" value="1"/>
</dbReference>
<dbReference type="SMR" id="A0A0G2Y664"/>
<reference evidence="1 5" key="2">
    <citation type="journal article" date="2011" name="Virol. J.">
        <title>Breaking the 1000-gene barrier for Mimivirus using ultra-deep genome and transcriptome sequencing.</title>
        <authorList>
            <person name="Legendre M."/>
            <person name="Santini S."/>
            <person name="Rico A."/>
            <person name="Abergel C."/>
            <person name="Claverie J.M."/>
        </authorList>
    </citation>
    <scope>NUCLEOTIDE SEQUENCE [LARGE SCALE GENOMIC DNA]</scope>
</reference>
<reference evidence="2 6" key="1">
    <citation type="journal article" date="2011" name="Proc. Natl. Acad. Sci. U.S.A.">
        <title>Mimivirus shows dramatic genome reduction after intraamoebal culture.</title>
        <authorList>
            <person name="Boyer M."/>
            <person name="Azza S."/>
            <person name="Barrassi L."/>
            <person name="Klose T."/>
            <person name="Campocasso A."/>
            <person name="Pagnier I."/>
            <person name="Fournous G."/>
            <person name="Borg A."/>
            <person name="Robert C."/>
            <person name="Zhang X."/>
            <person name="Desnues C."/>
            <person name="Henrissat B."/>
            <person name="Rossmann M.G."/>
            <person name="La Scola B."/>
            <person name="Raoult D."/>
        </authorList>
    </citation>
    <scope>NUCLEOTIDE SEQUENCE [LARGE SCALE GENOMIC DNA]</scope>
    <source>
        <strain evidence="2">M4</strain>
    </source>
</reference>
<evidence type="ECO:0000313" key="2">
    <source>
        <dbReference type="EMBL" id="AEJ34938.1"/>
    </source>
</evidence>
<dbReference type="InterPro" id="IPR052050">
    <property type="entry name" value="SecEffector_AnkRepeat"/>
</dbReference>
<name>A0A0G2Y664_MIMIV</name>
<dbReference type="PANTHER" id="PTHR46586">
    <property type="entry name" value="ANKYRIN REPEAT-CONTAINING PROTEIN"/>
    <property type="match status" value="1"/>
</dbReference>
<protein>
    <submittedName>
        <fullName evidence="2">Uncharacterized protein L696</fullName>
    </submittedName>
</protein>
<dbReference type="Proteomes" id="UP000274448">
    <property type="component" value="Segment"/>
</dbReference>
<dbReference type="EMBL" id="JN036606">
    <property type="protein sequence ID" value="AEJ34938.1"/>
    <property type="molecule type" value="Genomic_DNA"/>
</dbReference>
<dbReference type="Proteomes" id="UP000201519">
    <property type="component" value="Segment"/>
</dbReference>
<evidence type="ECO:0000313" key="1">
    <source>
        <dbReference type="EMBL" id="ADO18350.1"/>
    </source>
</evidence>
<proteinExistence type="predicted"/>
<dbReference type="Proteomes" id="UP000241474">
    <property type="component" value="Segment"/>
</dbReference>
<evidence type="ECO:0000313" key="4">
    <source>
        <dbReference type="EMBL" id="AKI81373.1"/>
    </source>
</evidence>
<dbReference type="EMBL" id="KM982403">
    <property type="protein sequence ID" value="AKI81373.1"/>
    <property type="molecule type" value="Genomic_DNA"/>
</dbReference>
<dbReference type="GeneID" id="9925348"/>
<gene>
    <name evidence="1" type="primary">L696</name>
    <name evidence="2" type="ORF">MIMI_L696</name>
</gene>
<dbReference type="KEGG" id="vg:9925348"/>
<dbReference type="Proteomes" id="UP000240552">
    <property type="component" value="Segment"/>
</dbReference>
<evidence type="ECO:0000313" key="8">
    <source>
        <dbReference type="Proteomes" id="UP000274448"/>
    </source>
</evidence>
<organismHost>
    <name type="scientific">Acanthamoeba polyphaga</name>
    <name type="common">Amoeba</name>
    <dbReference type="NCBI Taxonomy" id="5757"/>
</organismHost>
<dbReference type="RefSeq" id="YP_003987223.1">
    <property type="nucleotide sequence ID" value="NC_014649.1"/>
</dbReference>
<evidence type="ECO:0000313" key="5">
    <source>
        <dbReference type="Proteomes" id="UP000201519"/>
    </source>
</evidence>
<dbReference type="SUPFAM" id="SSF140860">
    <property type="entry name" value="Pseudo ankyrin repeat-like"/>
    <property type="match status" value="1"/>
</dbReference>
<sequence length="313" mass="36850">MESIFFMIGFENQYQIGLVESSYDDNPDDYLTTNGLYFTNAKYISDYFNQGTTLFEIKLPIDDNEFKYIRTGDRWRANRLNLVKSYSLFDSETYNKFGLNITDNKYIMDFASSLGKIDFLDKTRSLKLLYTNKSLDEASINGHISVLNWWKHSGLKLKYTELSIDGASGRGHIDVLNWWLNLAIYSKIKFKYTQQAINSASKNGKTDSLEWWKRTRLPLIYTTEAIDAASMKRKINSLDWWLKSGLQIEYTVSSMDHASWNNHTDVLDWWLKSGLELKYSKNCNNWIDRFGRTDILDWWEKSGLKIKFKHEIY</sequence>
<accession>A0A0G2Y664</accession>
<organism evidence="1 5">
    <name type="scientific">Acanthamoeba polyphaga mimivirus</name>
    <name type="common">APMV</name>
    <dbReference type="NCBI Taxonomy" id="212035"/>
    <lineage>
        <taxon>Viruses</taxon>
        <taxon>Varidnaviria</taxon>
        <taxon>Bamfordvirae</taxon>
        <taxon>Nucleocytoviricota</taxon>
        <taxon>Megaviricetes</taxon>
        <taxon>Imitervirales</taxon>
        <taxon>Mimiviridae</taxon>
        <taxon>Megamimivirinae</taxon>
        <taxon>Mimivirus</taxon>
        <taxon>Mimivirus bradfordmassiliense</taxon>
    </lineage>
</organism>
<evidence type="ECO:0000313" key="6">
    <source>
        <dbReference type="Proteomes" id="UP000240552"/>
    </source>
</evidence>
<dbReference type="OrthoDB" id="13313at10239"/>
<keyword evidence="5" id="KW-1185">Reference proteome</keyword>
<reference evidence="7 8" key="3">
    <citation type="submission" date="2014-10" db="EMBL/GenBank/DDBJ databases">
        <title>Pan-genome analysis of Brazilian lineage A amoebal mimiviruses.</title>
        <authorList>
            <person name="Assis F.L."/>
            <person name="Abrahao J.S."/>
            <person name="Kroon E.G."/>
            <person name="Dornas F.P."/>
            <person name="Andrade K.R."/>
            <person name="Borato P.V.M."/>
            <person name="Pilotto M.R."/>
            <person name="Benamar S."/>
            <person name="LaScola B."/>
            <person name="Colson P."/>
        </authorList>
    </citation>
    <scope>NUCLEOTIDE SEQUENCE [LARGE SCALE GENOMIC DNA]</scope>
    <source>
        <strain evidence="4 8">Amazonia</strain>
        <strain evidence="3 7">Oyster</strain>
    </source>
</reference>